<dbReference type="GO" id="GO:0006493">
    <property type="term" value="P:protein O-linked glycosylation"/>
    <property type="evidence" value="ECO:0007669"/>
    <property type="project" value="TreeGrafter"/>
</dbReference>
<dbReference type="GO" id="GO:0000139">
    <property type="term" value="C:Golgi membrane"/>
    <property type="evidence" value="ECO:0007669"/>
    <property type="project" value="UniProtKB-SubCell"/>
</dbReference>
<dbReference type="EC" id="2.4.1.-" evidence="10"/>
<comment type="similarity">
    <text evidence="2 10">Belongs to the glycosyltransferase 31 family.</text>
</comment>
<evidence type="ECO:0000256" key="1">
    <source>
        <dbReference type="ARBA" id="ARBA00004323"/>
    </source>
</evidence>
<dbReference type="InterPro" id="IPR002659">
    <property type="entry name" value="Glyco_trans_31"/>
</dbReference>
<evidence type="ECO:0000256" key="3">
    <source>
        <dbReference type="ARBA" id="ARBA00022676"/>
    </source>
</evidence>
<keyword evidence="6 10" id="KW-0735">Signal-anchor</keyword>
<dbReference type="GO" id="GO:0016758">
    <property type="term" value="F:hexosyltransferase activity"/>
    <property type="evidence" value="ECO:0007669"/>
    <property type="project" value="InterPro"/>
</dbReference>
<protein>
    <recommendedName>
        <fullName evidence="10">Hexosyltransferase</fullName>
        <ecNumber evidence="10">2.4.1.-</ecNumber>
    </recommendedName>
</protein>
<keyword evidence="9 10" id="KW-0472">Membrane</keyword>
<proteinExistence type="inferred from homology"/>
<evidence type="ECO:0000256" key="4">
    <source>
        <dbReference type="ARBA" id="ARBA00022679"/>
    </source>
</evidence>
<comment type="subcellular location">
    <subcellularLocation>
        <location evidence="1 10">Golgi apparatus membrane</location>
        <topology evidence="1 10">Single-pass type II membrane protein</topology>
    </subcellularLocation>
</comment>
<dbReference type="AlphaFoldDB" id="A0A0N7ZD34"/>
<evidence type="ECO:0000313" key="11">
    <source>
        <dbReference type="EMBL" id="JAI66136.1"/>
    </source>
</evidence>
<dbReference type="EMBL" id="GDRN01053899">
    <property type="protein sequence ID" value="JAI66136.1"/>
    <property type="molecule type" value="Transcribed_RNA"/>
</dbReference>
<keyword evidence="5 10" id="KW-0812">Transmembrane</keyword>
<accession>A0A0N7ZD34</accession>
<dbReference type="PANTHER" id="PTHR11214">
    <property type="entry name" value="BETA-1,3-N-ACETYLGLUCOSAMINYLTRANSFERASE"/>
    <property type="match status" value="1"/>
</dbReference>
<evidence type="ECO:0000256" key="6">
    <source>
        <dbReference type="ARBA" id="ARBA00022968"/>
    </source>
</evidence>
<evidence type="ECO:0000256" key="9">
    <source>
        <dbReference type="ARBA" id="ARBA00023136"/>
    </source>
</evidence>
<dbReference type="PANTHER" id="PTHR11214:SF235">
    <property type="entry name" value="HEXOSYLTRANSFERASE"/>
    <property type="match status" value="1"/>
</dbReference>
<evidence type="ECO:0000256" key="2">
    <source>
        <dbReference type="ARBA" id="ARBA00008661"/>
    </source>
</evidence>
<evidence type="ECO:0000256" key="8">
    <source>
        <dbReference type="ARBA" id="ARBA00023034"/>
    </source>
</evidence>
<feature type="transmembrane region" description="Helical" evidence="10">
    <location>
        <begin position="7"/>
        <end position="30"/>
    </location>
</feature>
<evidence type="ECO:0000256" key="5">
    <source>
        <dbReference type="ARBA" id="ARBA00022692"/>
    </source>
</evidence>
<evidence type="ECO:0000256" key="7">
    <source>
        <dbReference type="ARBA" id="ARBA00022989"/>
    </source>
</evidence>
<name>A0A0N7ZD34_SCYOL</name>
<reference evidence="11" key="1">
    <citation type="submission" date="2015-09" db="EMBL/GenBank/DDBJ databases">
        <title>Scylla olivacea transcriptome.</title>
        <authorList>
            <person name="Ikhwanuddin M."/>
        </authorList>
    </citation>
    <scope>NUCLEOTIDE SEQUENCE</scope>
</reference>
<organism evidence="11">
    <name type="scientific">Scylla olivacea</name>
    <name type="common">Orange mud crab</name>
    <name type="synonym">Cancer olivacea</name>
    <dbReference type="NCBI Taxonomy" id="85551"/>
    <lineage>
        <taxon>Eukaryota</taxon>
        <taxon>Metazoa</taxon>
        <taxon>Ecdysozoa</taxon>
        <taxon>Arthropoda</taxon>
        <taxon>Crustacea</taxon>
        <taxon>Multicrustacea</taxon>
        <taxon>Malacostraca</taxon>
        <taxon>Eumalacostraca</taxon>
        <taxon>Eucarida</taxon>
        <taxon>Decapoda</taxon>
        <taxon>Pleocyemata</taxon>
        <taxon>Brachyura</taxon>
        <taxon>Eubrachyura</taxon>
        <taxon>Portunoidea</taxon>
        <taxon>Portunidae</taxon>
        <taxon>Portuninae</taxon>
        <taxon>Scylla</taxon>
    </lineage>
</organism>
<evidence type="ECO:0000256" key="10">
    <source>
        <dbReference type="RuleBase" id="RU363063"/>
    </source>
</evidence>
<dbReference type="Pfam" id="PF01762">
    <property type="entry name" value="Galactosyl_T"/>
    <property type="match status" value="1"/>
</dbReference>
<keyword evidence="7 10" id="KW-1133">Transmembrane helix</keyword>
<keyword evidence="3 10" id="KW-0328">Glycosyltransferase</keyword>
<dbReference type="Gene3D" id="3.90.550.50">
    <property type="match status" value="1"/>
</dbReference>
<keyword evidence="4" id="KW-0808">Transferase</keyword>
<sequence length="397" mass="42590">MATRRSIAWDFVVVVVGAAALVFLVCFTWEADQYAGPPPPAPLLPRRPAPRGPPELFPPPGPLLDLPAVSFVSNTECGDERLLFAILVVSHPANAALRDAHRAHVSWEALAALGARRVFVLADASGAGQPEYPSVGRQQVAREAERHRDLVVVDFPEHYRSLTYKHVLALSWAAAFCPSAAFLLKMDDDIMVDVWALAALLRAGPVLDAQGRLQAGLTSGGRPLARHEAWTAGLVQRGLRPQRAGGKWRVTQQEYTGHVYPDFLSGWAYLVTRPAAAALLQAAASLPPFWIDDVHVTGTAAALAGVPRYALNRHYSLLSSPAACCLDQPARHGDSHASLAPLCDLLVAPSGKNVTLMAEWLTAARRCHLEGVCPVTSPAACRATHLRQGVGTVITLS</sequence>
<keyword evidence="8 10" id="KW-0333">Golgi apparatus</keyword>